<dbReference type="PROSITE" id="PS00973">
    <property type="entry name" value="USP_2"/>
    <property type="match status" value="1"/>
</dbReference>
<feature type="region of interest" description="Disordered" evidence="7">
    <location>
        <begin position="1"/>
        <end position="20"/>
    </location>
</feature>
<dbReference type="Pfam" id="PF13446">
    <property type="entry name" value="RPT"/>
    <property type="match status" value="4"/>
</dbReference>
<dbReference type="PANTHER" id="PTHR43982">
    <property type="entry name" value="UBIQUITIN CARBOXYL-TERMINAL HYDROLASE"/>
    <property type="match status" value="1"/>
</dbReference>
<sequence>MQWYNDPVASSGNQYRPGKSAPRLLQDLSVHEIGGLILPSFPETLLGPGHQGPRHEWIADLPADGKWEEGKPLSACCWRTRMHASMLLEYPDNAERSESCKVHGKLHHFQLDDGETVLATDSYGRYEKLAYRCSRGQCRAQLLIQLRKSELSQAIIDDVLAIRPLATFASGPPSADTPSRFSTLMALEYFLRHTAGFQSSPALPKPREISVKPGSHFMKRVGREPEILALMKALRFSLRPADWDGKSYVDESEIVHEMDDANEDEAIEWLYFPPDPRQPGIRDFLRRLRLEMQTLAMSAKVASPRDPFTHSTWNVSHERAEARWLILMEAEERFYTKEAVPWMHDTNSPEELAYAKLGITAAFHDSAILDFYELQTCADQRNRSWYLSALEAIATQRKSEALQMEMTQQRSMGVYTRQDLARSYACLQSIASDDDETLINIAASYMLDDENESMTRRVRDALAIIAEERDSSVIRKYLNAPQKDFADITSALQYLGAEAETDEEMLMFLYNDRKDTNEQLARSALSTIADERQSTRLRRFLDLGEDVPLPSVRFTLPEAANVNKAIEDSELEVLDPDLAYSRLGVDDKSVDDDMLLALFEIRQLDDPDSAAALRKALEVIGDVRRSATIRGFLSGDKTTVEAYQAPEASLDRPVGMENIGNTCYLNSLLQYYFTIKPLREAVLRMEDFAEQELTDAVLAQKKVGGRRVTREEVERALRFMRELRTLFLGLITCKEASLKPSKAVCFLALVSSRDEVKAAEDDVLEGVSPTRLVKGTGINLPVTDSNQMVLFKSPSPSIPIDPSFSDTVMGEDLEISSPTLSARSPKRKLITPPSEGDLPAAARPRANSTEPMDTEEDIIDQSASTLVSDHPPSLLDMGTLDAGIPLVDDHGLPPAYQDVWEDIGTDEAKLSSKADPLPIVPPRIPKRTKSSLLWSNSSDWGKQQDVAECIDNVLFQLSAALKPSRGHHPVDGEQMDLVKDLFFGVTRQRISIAGNEPKEERFSNTIVNLEHDGQSLYDALDAVFDARPVELDNKQVYLTSLIAEAPTLFQVQIQRADFDRTTMQAIKKNTYLKLDETIYLDRYMDTEDADLQALRVQYAERKRELSNLRTERTNLLAIKEKRKAADEAAKIEVAKAAAPVQSAYTDHDWIASAREVASDDGIDDAHMQNSGILDVDAPGHRSESGRHGSVHELAQAGDSASVIRELPDEVPETQHLESVQEAEAETEPLPSLEELDDLLETNEAQIMTLSAAALSIFDDVPADEQQIHDAPPKDLLDFSSDAPADKPITTSHRQHAYRLSSVFMHRGAADHGHYWIFIYDFANAKWRKYNDEAVTEVTADEAVHRNLTGMTENPYMLTYIRADAVDRISQALVRDWNVEADSLI</sequence>
<keyword evidence="6" id="KW-0788">Thiol protease</keyword>
<dbReference type="Proteomes" id="UP000193685">
    <property type="component" value="Unassembled WGS sequence"/>
</dbReference>
<evidence type="ECO:0000256" key="5">
    <source>
        <dbReference type="ARBA" id="ARBA00022801"/>
    </source>
</evidence>
<comment type="catalytic activity">
    <reaction evidence="1">
        <text>Thiol-dependent hydrolysis of ester, thioester, amide, peptide and isopeptide bonds formed by the C-terminal Gly of ubiquitin (a 76-residue protein attached to proteins as an intracellular targeting signal).</text>
        <dbReference type="EC" id="3.4.19.12"/>
    </reaction>
</comment>
<dbReference type="Gene3D" id="3.90.70.10">
    <property type="entry name" value="Cysteine proteinases"/>
    <property type="match status" value="2"/>
</dbReference>
<dbReference type="PROSITE" id="PS50235">
    <property type="entry name" value="USP_3"/>
    <property type="match status" value="1"/>
</dbReference>
<evidence type="ECO:0000313" key="10">
    <source>
        <dbReference type="Proteomes" id="UP000193685"/>
    </source>
</evidence>
<dbReference type="PANTHER" id="PTHR43982:SF6">
    <property type="entry name" value="UBIQUITIN CARBOXYL-TERMINAL HYDROLASE 2-RELATED"/>
    <property type="match status" value="1"/>
</dbReference>
<keyword evidence="3" id="KW-0645">Protease</keyword>
<dbReference type="GeneID" id="63787232"/>
<evidence type="ECO:0000256" key="1">
    <source>
        <dbReference type="ARBA" id="ARBA00000707"/>
    </source>
</evidence>
<dbReference type="SUPFAM" id="SSF54001">
    <property type="entry name" value="Cysteine proteinases"/>
    <property type="match status" value="1"/>
</dbReference>
<proteinExistence type="predicted"/>
<protein>
    <recommendedName>
        <fullName evidence="2">ubiquitinyl hydrolase 1</fullName>
        <ecNumber evidence="2">3.4.19.12</ecNumber>
    </recommendedName>
</protein>
<dbReference type="RefSeq" id="XP_040723874.1">
    <property type="nucleotide sequence ID" value="XM_040870633.1"/>
</dbReference>
<organism evidence="9 10">
    <name type="scientific">Protomyces lactucae-debilis</name>
    <dbReference type="NCBI Taxonomy" id="2754530"/>
    <lineage>
        <taxon>Eukaryota</taxon>
        <taxon>Fungi</taxon>
        <taxon>Dikarya</taxon>
        <taxon>Ascomycota</taxon>
        <taxon>Taphrinomycotina</taxon>
        <taxon>Taphrinomycetes</taxon>
        <taxon>Taphrinales</taxon>
        <taxon>Protomycetaceae</taxon>
        <taxon>Protomyces</taxon>
    </lineage>
</organism>
<evidence type="ECO:0000259" key="8">
    <source>
        <dbReference type="PROSITE" id="PS50235"/>
    </source>
</evidence>
<dbReference type="InterPro" id="IPR018200">
    <property type="entry name" value="USP_CS"/>
</dbReference>
<evidence type="ECO:0000256" key="4">
    <source>
        <dbReference type="ARBA" id="ARBA00022786"/>
    </source>
</evidence>
<feature type="domain" description="USP" evidence="8">
    <location>
        <begin position="654"/>
        <end position="1362"/>
    </location>
</feature>
<dbReference type="OMA" id="MDIGDAY"/>
<reference evidence="9 10" key="1">
    <citation type="submission" date="2016-07" db="EMBL/GenBank/DDBJ databases">
        <title>Pervasive Adenine N6-methylation of Active Genes in Fungi.</title>
        <authorList>
            <consortium name="DOE Joint Genome Institute"/>
            <person name="Mondo S.J."/>
            <person name="Dannebaum R.O."/>
            <person name="Kuo R.C."/>
            <person name="Labutti K."/>
            <person name="Haridas S."/>
            <person name="Kuo A."/>
            <person name="Salamov A."/>
            <person name="Ahrendt S.R."/>
            <person name="Lipzen A."/>
            <person name="Sullivan W."/>
            <person name="Andreopoulos W.B."/>
            <person name="Clum A."/>
            <person name="Lindquist E."/>
            <person name="Daum C."/>
            <person name="Ramamoorthy G.K."/>
            <person name="Gryganskyi A."/>
            <person name="Culley D."/>
            <person name="Magnuson J.K."/>
            <person name="James T.Y."/>
            <person name="O'Malley M.A."/>
            <person name="Stajich J.E."/>
            <person name="Spatafora J.W."/>
            <person name="Visel A."/>
            <person name="Grigoriev I.V."/>
        </authorList>
    </citation>
    <scope>NUCLEOTIDE SEQUENCE [LARGE SCALE GENOMIC DNA]</scope>
    <source>
        <strain evidence="9 10">12-1054</strain>
    </source>
</reference>
<dbReference type="EMBL" id="MCFI01000015">
    <property type="protein sequence ID" value="ORY79503.1"/>
    <property type="molecule type" value="Genomic_DNA"/>
</dbReference>
<name>A0A1Y2F6J4_PROLT</name>
<comment type="caution">
    <text evidence="9">The sequence shown here is derived from an EMBL/GenBank/DDBJ whole genome shotgun (WGS) entry which is preliminary data.</text>
</comment>
<feature type="region of interest" description="Disordered" evidence="7">
    <location>
        <begin position="817"/>
        <end position="852"/>
    </location>
</feature>
<dbReference type="Pfam" id="PF00443">
    <property type="entry name" value="UCH"/>
    <property type="match status" value="2"/>
</dbReference>
<dbReference type="EC" id="3.4.19.12" evidence="2"/>
<dbReference type="STRING" id="56484.A0A1Y2F6J4"/>
<keyword evidence="5" id="KW-0378">Hydrolase</keyword>
<dbReference type="InterPro" id="IPR025305">
    <property type="entry name" value="UCH_repeat_domain"/>
</dbReference>
<dbReference type="InterPro" id="IPR001394">
    <property type="entry name" value="Peptidase_C19_UCH"/>
</dbReference>
<evidence type="ECO:0000313" key="9">
    <source>
        <dbReference type="EMBL" id="ORY79503.1"/>
    </source>
</evidence>
<dbReference type="GO" id="GO:0043161">
    <property type="term" value="P:proteasome-mediated ubiquitin-dependent protein catabolic process"/>
    <property type="evidence" value="ECO:0007669"/>
    <property type="project" value="InterPro"/>
</dbReference>
<keyword evidence="10" id="KW-1185">Reference proteome</keyword>
<dbReference type="InterPro" id="IPR044635">
    <property type="entry name" value="UBP14-like"/>
</dbReference>
<keyword evidence="4" id="KW-0833">Ubl conjugation pathway</keyword>
<dbReference type="GO" id="GO:0004843">
    <property type="term" value="F:cysteine-type deubiquitinase activity"/>
    <property type="evidence" value="ECO:0007669"/>
    <property type="project" value="UniProtKB-EC"/>
</dbReference>
<evidence type="ECO:0000256" key="2">
    <source>
        <dbReference type="ARBA" id="ARBA00012759"/>
    </source>
</evidence>
<dbReference type="PROSITE" id="PS00972">
    <property type="entry name" value="USP_1"/>
    <property type="match status" value="1"/>
</dbReference>
<gene>
    <name evidence="9" type="ORF">BCR37DRAFT_388508</name>
</gene>
<dbReference type="GO" id="GO:0016579">
    <property type="term" value="P:protein deubiquitination"/>
    <property type="evidence" value="ECO:0007669"/>
    <property type="project" value="InterPro"/>
</dbReference>
<dbReference type="InterPro" id="IPR028889">
    <property type="entry name" value="USP"/>
</dbReference>
<dbReference type="InterPro" id="IPR038765">
    <property type="entry name" value="Papain-like_cys_pep_sf"/>
</dbReference>
<evidence type="ECO:0000256" key="7">
    <source>
        <dbReference type="SAM" id="MobiDB-lite"/>
    </source>
</evidence>
<evidence type="ECO:0000256" key="3">
    <source>
        <dbReference type="ARBA" id="ARBA00022670"/>
    </source>
</evidence>
<dbReference type="GO" id="GO:0070628">
    <property type="term" value="F:proteasome binding"/>
    <property type="evidence" value="ECO:0007669"/>
    <property type="project" value="TreeGrafter"/>
</dbReference>
<evidence type="ECO:0000256" key="6">
    <source>
        <dbReference type="ARBA" id="ARBA00022807"/>
    </source>
</evidence>
<accession>A0A1Y2F6J4</accession>
<dbReference type="GO" id="GO:0061136">
    <property type="term" value="P:regulation of proteasomal protein catabolic process"/>
    <property type="evidence" value="ECO:0007669"/>
    <property type="project" value="TreeGrafter"/>
</dbReference>
<dbReference type="OrthoDB" id="2420415at2759"/>